<reference evidence="1" key="1">
    <citation type="submission" date="2008-06" db="EMBL/GenBank/DDBJ databases">
        <title>Complete sequence of Chlorobaculum parvum NCIB 8327.</title>
        <authorList>
            <consortium name="US DOE Joint Genome Institute"/>
            <person name="Lucas S."/>
            <person name="Copeland A."/>
            <person name="Lapidus A."/>
            <person name="Glavina del Rio T."/>
            <person name="Dalin E."/>
            <person name="Tice H."/>
            <person name="Bruce D."/>
            <person name="Goodwin L."/>
            <person name="Pitluck S."/>
            <person name="Schmutz J."/>
            <person name="Larimer F."/>
            <person name="Land M."/>
            <person name="Hauser L."/>
            <person name="Kyrpides N."/>
            <person name="Mikhailova N."/>
            <person name="Zhao F."/>
            <person name="Li T."/>
            <person name="Liu Z."/>
            <person name="Overmann J."/>
            <person name="Bryant D.A."/>
            <person name="Richardson P."/>
        </authorList>
    </citation>
    <scope>NUCLEOTIDE SEQUENCE [LARGE SCALE GENOMIC DNA]</scope>
    <source>
        <strain evidence="1">NCIB 8327</strain>
    </source>
</reference>
<dbReference type="AlphaFoldDB" id="B3QPG7"/>
<organism evidence="1 2">
    <name type="scientific">Chlorobaculum parvum (strain DSM 263 / NCIMB 8327)</name>
    <name type="common">Chlorobium vibrioforme subsp. thiosulfatophilum</name>
    <dbReference type="NCBI Taxonomy" id="517417"/>
    <lineage>
        <taxon>Bacteria</taxon>
        <taxon>Pseudomonadati</taxon>
        <taxon>Chlorobiota</taxon>
        <taxon>Chlorobiia</taxon>
        <taxon>Chlorobiales</taxon>
        <taxon>Chlorobiaceae</taxon>
        <taxon>Chlorobaculum</taxon>
    </lineage>
</organism>
<dbReference type="KEGG" id="cpc:Cpar_1420"/>
<evidence type="ECO:0000313" key="2">
    <source>
        <dbReference type="Proteomes" id="UP000008811"/>
    </source>
</evidence>
<keyword evidence="2" id="KW-1185">Reference proteome</keyword>
<proteinExistence type="predicted"/>
<gene>
    <name evidence="1" type="ordered locus">Cpar_1420</name>
</gene>
<dbReference type="EMBL" id="CP001099">
    <property type="protein sequence ID" value="ACF11820.1"/>
    <property type="molecule type" value="Genomic_DNA"/>
</dbReference>
<dbReference type="eggNOG" id="ENOG5032W1Q">
    <property type="taxonomic scope" value="Bacteria"/>
</dbReference>
<evidence type="ECO:0000313" key="1">
    <source>
        <dbReference type="EMBL" id="ACF11820.1"/>
    </source>
</evidence>
<protein>
    <recommendedName>
        <fullName evidence="3">HNH endonuclease</fullName>
    </recommendedName>
</protein>
<evidence type="ECO:0008006" key="3">
    <source>
        <dbReference type="Google" id="ProtNLM"/>
    </source>
</evidence>
<dbReference type="HOGENOM" id="CLU_106750_0_0_10"/>
<sequence>MTFCYSCGALSTSREHVPPKCLFPEAKDSLDGIDRRINLITVPACTEHNLTKSGDDEYFLYVLSTSITSNEIALAQVQTKLGRAIARRPALTTSLLEGSKDCWVRDSATGAVHEATQFALDGERFSKSLELVAKGIYFHHFGERWEGKLHVRADFIDFPHEPNAADIQEARMALASYADELFKVEPKHGSNPDVFWYQVHTPCEGPRCLLRMGFFGGSRAIAFFGELRTRG</sequence>
<dbReference type="Proteomes" id="UP000008811">
    <property type="component" value="Chromosome"/>
</dbReference>
<dbReference type="STRING" id="517417.Cpar_1420"/>
<accession>B3QPG7</accession>
<name>B3QPG7_CHLP8</name>